<proteinExistence type="inferred from homology"/>
<evidence type="ECO:0000256" key="5">
    <source>
        <dbReference type="ARBA" id="ARBA00022927"/>
    </source>
</evidence>
<evidence type="ECO:0000259" key="14">
    <source>
        <dbReference type="PROSITE" id="PS50192"/>
    </source>
</evidence>
<dbReference type="SUPFAM" id="SSF58038">
    <property type="entry name" value="SNARE fusion complex"/>
    <property type="match status" value="1"/>
</dbReference>
<dbReference type="GeneID" id="8101339"/>
<dbReference type="GO" id="GO:0048193">
    <property type="term" value="P:Golgi vesicle transport"/>
    <property type="evidence" value="ECO:0007669"/>
    <property type="project" value="InterPro"/>
</dbReference>
<feature type="domain" description="T-SNARE coiled-coil homology" evidence="14">
    <location>
        <begin position="162"/>
        <end position="224"/>
    </location>
</feature>
<dbReference type="RefSeq" id="XP_002481722.1">
    <property type="nucleotide sequence ID" value="XM_002481677.1"/>
</dbReference>
<dbReference type="VEuPathDB" id="FungiDB:TSTA_115290"/>
<evidence type="ECO:0000256" key="11">
    <source>
        <dbReference type="SAM" id="Coils"/>
    </source>
</evidence>
<dbReference type="eggNOG" id="KOG3202">
    <property type="taxonomic scope" value="Eukaryota"/>
</dbReference>
<dbReference type="PROSITE" id="PS50192">
    <property type="entry name" value="T_SNARE"/>
    <property type="match status" value="1"/>
</dbReference>
<keyword evidence="16" id="KW-1185">Reference proteome</keyword>
<feature type="compositionally biased region" description="Basic and acidic residues" evidence="12">
    <location>
        <begin position="135"/>
        <end position="146"/>
    </location>
</feature>
<dbReference type="InterPro" id="IPR000727">
    <property type="entry name" value="T_SNARE_dom"/>
</dbReference>
<dbReference type="CDD" id="cd15851">
    <property type="entry name" value="SNARE_Syntaxin6"/>
    <property type="match status" value="1"/>
</dbReference>
<evidence type="ECO:0000256" key="9">
    <source>
        <dbReference type="ARBA" id="ARBA00023136"/>
    </source>
</evidence>
<dbReference type="OrthoDB" id="546861at2759"/>
<comment type="similarity">
    <text evidence="2">Belongs to the syntaxin family.</text>
</comment>
<dbReference type="FunFam" id="1.20.5.110:FF:000006">
    <property type="entry name" value="Syntaxin 6"/>
    <property type="match status" value="1"/>
</dbReference>
<dbReference type="FunCoup" id="B8M9H0">
    <property type="interactions" value="276"/>
</dbReference>
<name>B8M9H0_TALSN</name>
<dbReference type="InterPro" id="IPR048036">
    <property type="entry name" value="Tlg1p-like_N"/>
</dbReference>
<feature type="region of interest" description="Disordered" evidence="12">
    <location>
        <begin position="107"/>
        <end position="149"/>
    </location>
</feature>
<feature type="compositionally biased region" description="Polar residues" evidence="12">
    <location>
        <begin position="119"/>
        <end position="130"/>
    </location>
</feature>
<dbReference type="EMBL" id="EQ962655">
    <property type="protein sequence ID" value="EED17730.1"/>
    <property type="molecule type" value="Genomic_DNA"/>
</dbReference>
<dbReference type="STRING" id="441959.B8M9H0"/>
<evidence type="ECO:0000256" key="7">
    <source>
        <dbReference type="ARBA" id="ARBA00023034"/>
    </source>
</evidence>
<evidence type="ECO:0000256" key="12">
    <source>
        <dbReference type="SAM" id="MobiDB-lite"/>
    </source>
</evidence>
<sequence length="254" mass="28714">MSEDPFLQVQSEVLNTLQTIRPLYSSFLRIRSLTTSPSNPELVQSRTELESTLEDLQADLADLRQSVRAVERDPYRYGLELDEVERRRGFVQDLGREVDDMVSEIGKQPAPTTAAKGKNNISLPNPSEFDTLSPDIHDKFDHHREEGEDDDYYANFEQQRQVDLMAAQDQQLDGVFRTVGNLRQQADTMGRELEDQAVLLDDVEGLADSVGGKLASGMKRIRTIVRKNEDTYSTCCIGILLVILVLLFILLLVL</sequence>
<dbReference type="SUPFAM" id="SSF47661">
    <property type="entry name" value="t-snare proteins"/>
    <property type="match status" value="1"/>
</dbReference>
<gene>
    <name evidence="15" type="ORF">TSTA_115290</name>
</gene>
<evidence type="ECO:0000256" key="2">
    <source>
        <dbReference type="ARBA" id="ARBA00009063"/>
    </source>
</evidence>
<dbReference type="Pfam" id="PF09177">
    <property type="entry name" value="STX6_10_61_N"/>
    <property type="match status" value="1"/>
</dbReference>
<evidence type="ECO:0000256" key="13">
    <source>
        <dbReference type="SAM" id="Phobius"/>
    </source>
</evidence>
<dbReference type="OMA" id="EHDPYRF"/>
<evidence type="ECO:0000256" key="8">
    <source>
        <dbReference type="ARBA" id="ARBA00023054"/>
    </source>
</evidence>
<evidence type="ECO:0000313" key="15">
    <source>
        <dbReference type="EMBL" id="EED17730.1"/>
    </source>
</evidence>
<evidence type="ECO:0000256" key="4">
    <source>
        <dbReference type="ARBA" id="ARBA00022692"/>
    </source>
</evidence>
<dbReference type="Gene3D" id="1.20.58.90">
    <property type="match status" value="1"/>
</dbReference>
<feature type="coiled-coil region" evidence="11">
    <location>
        <begin position="39"/>
        <end position="73"/>
    </location>
</feature>
<protein>
    <recommendedName>
        <fullName evidence="10">t-SNARE affecting a late Golgi compartment protein 1</fullName>
    </recommendedName>
</protein>
<comment type="subcellular location">
    <subcellularLocation>
        <location evidence="1">Golgi apparatus membrane</location>
        <topology evidence="1">Single-pass type IV membrane protein</topology>
    </subcellularLocation>
</comment>
<dbReference type="HOGENOM" id="CLU_061883_0_0_1"/>
<evidence type="ECO:0000256" key="6">
    <source>
        <dbReference type="ARBA" id="ARBA00022989"/>
    </source>
</evidence>
<evidence type="ECO:0000256" key="10">
    <source>
        <dbReference type="ARBA" id="ARBA00073343"/>
    </source>
</evidence>
<keyword evidence="9 13" id="KW-0472">Membrane</keyword>
<evidence type="ECO:0000256" key="3">
    <source>
        <dbReference type="ARBA" id="ARBA00022448"/>
    </source>
</evidence>
<dbReference type="GO" id="GO:0015031">
    <property type="term" value="P:protein transport"/>
    <property type="evidence" value="ECO:0007669"/>
    <property type="project" value="UniProtKB-KW"/>
</dbReference>
<dbReference type="GO" id="GO:0000139">
    <property type="term" value="C:Golgi membrane"/>
    <property type="evidence" value="ECO:0007669"/>
    <property type="project" value="UniProtKB-SubCell"/>
</dbReference>
<keyword evidence="4 13" id="KW-0812">Transmembrane</keyword>
<keyword evidence="7" id="KW-0333">Golgi apparatus</keyword>
<dbReference type="FunFam" id="1.20.58.90:FF:000012">
    <property type="entry name" value="SNARE domain protein"/>
    <property type="match status" value="1"/>
</dbReference>
<dbReference type="SMART" id="SM00397">
    <property type="entry name" value="t_SNARE"/>
    <property type="match status" value="1"/>
</dbReference>
<dbReference type="PANTHER" id="PTHR12791">
    <property type="entry name" value="GOLGI SNARE BET1-RELATED"/>
    <property type="match status" value="1"/>
</dbReference>
<dbReference type="Proteomes" id="UP000001745">
    <property type="component" value="Unassembled WGS sequence"/>
</dbReference>
<feature type="transmembrane region" description="Helical" evidence="13">
    <location>
        <begin position="231"/>
        <end position="253"/>
    </location>
</feature>
<keyword evidence="5" id="KW-0653">Protein transport</keyword>
<reference evidence="16" key="1">
    <citation type="journal article" date="2015" name="Genome Announc.">
        <title>Genome sequence of the AIDS-associated pathogen Penicillium marneffei (ATCC18224) and its near taxonomic relative Talaromyces stipitatus (ATCC10500).</title>
        <authorList>
            <person name="Nierman W.C."/>
            <person name="Fedorova-Abrams N.D."/>
            <person name="Andrianopoulos A."/>
        </authorList>
    </citation>
    <scope>NUCLEOTIDE SEQUENCE [LARGE SCALE GENOMIC DNA]</scope>
    <source>
        <strain evidence="16">ATCC 10500 / CBS 375.48 / QM 6759 / NRRL 1006</strain>
    </source>
</reference>
<keyword evidence="8 11" id="KW-0175">Coiled coil</keyword>
<dbReference type="AlphaFoldDB" id="B8M9H0"/>
<dbReference type="InParanoid" id="B8M9H0"/>
<dbReference type="CDD" id="cd21444">
    <property type="entry name" value="SNARE_NTD_Tlg1p-like"/>
    <property type="match status" value="1"/>
</dbReference>
<dbReference type="InterPro" id="IPR010989">
    <property type="entry name" value="SNARE"/>
</dbReference>
<keyword evidence="3" id="KW-0813">Transport</keyword>
<dbReference type="InterPro" id="IPR015260">
    <property type="entry name" value="Syntaxin-6/10/61_N"/>
</dbReference>
<dbReference type="PhylomeDB" id="B8M9H0"/>
<keyword evidence="6 13" id="KW-1133">Transmembrane helix</keyword>
<accession>B8M9H0</accession>
<organism evidence="15 16">
    <name type="scientific">Talaromyces stipitatus (strain ATCC 10500 / CBS 375.48 / QM 6759 / NRRL 1006)</name>
    <name type="common">Penicillium stipitatum</name>
    <dbReference type="NCBI Taxonomy" id="441959"/>
    <lineage>
        <taxon>Eukaryota</taxon>
        <taxon>Fungi</taxon>
        <taxon>Dikarya</taxon>
        <taxon>Ascomycota</taxon>
        <taxon>Pezizomycotina</taxon>
        <taxon>Eurotiomycetes</taxon>
        <taxon>Eurotiomycetidae</taxon>
        <taxon>Eurotiales</taxon>
        <taxon>Trichocomaceae</taxon>
        <taxon>Talaromyces</taxon>
        <taxon>Talaromyces sect. Talaromyces</taxon>
    </lineage>
</organism>
<evidence type="ECO:0000256" key="1">
    <source>
        <dbReference type="ARBA" id="ARBA00004409"/>
    </source>
</evidence>
<evidence type="ECO:0000313" key="16">
    <source>
        <dbReference type="Proteomes" id="UP000001745"/>
    </source>
</evidence>
<dbReference type="Gene3D" id="1.20.5.110">
    <property type="match status" value="1"/>
</dbReference>